<dbReference type="PANTHER" id="PTHR34009">
    <property type="entry name" value="PROTEIN STAR"/>
    <property type="match status" value="1"/>
</dbReference>
<feature type="domain" description="Methyltransferase FkbM" evidence="1">
    <location>
        <begin position="17"/>
        <end position="111"/>
    </location>
</feature>
<reference evidence="2 3" key="1">
    <citation type="journal article" date="2023" name="Nucleic Acids Res.">
        <title>The hologenome of Daphnia magna reveals possible DNA methylation and microbiome-mediated evolution of the host genome.</title>
        <authorList>
            <person name="Chaturvedi A."/>
            <person name="Li X."/>
            <person name="Dhandapani V."/>
            <person name="Marshall H."/>
            <person name="Kissane S."/>
            <person name="Cuenca-Cambronero M."/>
            <person name="Asole G."/>
            <person name="Calvet F."/>
            <person name="Ruiz-Romero M."/>
            <person name="Marangio P."/>
            <person name="Guigo R."/>
            <person name="Rago D."/>
            <person name="Mirbahai L."/>
            <person name="Eastwood N."/>
            <person name="Colbourne J.K."/>
            <person name="Zhou J."/>
            <person name="Mallon E."/>
            <person name="Orsini L."/>
        </authorList>
    </citation>
    <scope>NUCLEOTIDE SEQUENCE [LARGE SCALE GENOMIC DNA]</scope>
    <source>
        <strain evidence="2">LRV0_1</strain>
    </source>
</reference>
<dbReference type="Gene3D" id="3.40.50.150">
    <property type="entry name" value="Vaccinia Virus protein VP39"/>
    <property type="match status" value="1"/>
</dbReference>
<dbReference type="InterPro" id="IPR053202">
    <property type="entry name" value="EGF_Rcpt_Signaling_Reg"/>
</dbReference>
<sequence>MQVTFNASVGLLGAIVNETDGHQHAPVNSTEKKNGRTENLYKIQCFPLYSMLVAVGRTQVDYFSLDVEGSEYKILRTIPWTKLDITTLTVEWNHVPEGEKAITRLMEENQYIKFGQISMYHSQEVVYVKDFLYDFRQYYD</sequence>
<proteinExistence type="predicted"/>
<accession>A0ABQ9Z279</accession>
<evidence type="ECO:0000313" key="2">
    <source>
        <dbReference type="EMBL" id="KAK4007012.1"/>
    </source>
</evidence>
<gene>
    <name evidence="2" type="ORF">OUZ56_012166</name>
</gene>
<dbReference type="InterPro" id="IPR006342">
    <property type="entry name" value="FkbM_mtfrase"/>
</dbReference>
<dbReference type="Pfam" id="PF05050">
    <property type="entry name" value="Methyltransf_21"/>
    <property type="match status" value="1"/>
</dbReference>
<organism evidence="2 3">
    <name type="scientific">Daphnia magna</name>
    <dbReference type="NCBI Taxonomy" id="35525"/>
    <lineage>
        <taxon>Eukaryota</taxon>
        <taxon>Metazoa</taxon>
        <taxon>Ecdysozoa</taxon>
        <taxon>Arthropoda</taxon>
        <taxon>Crustacea</taxon>
        <taxon>Branchiopoda</taxon>
        <taxon>Diplostraca</taxon>
        <taxon>Cladocera</taxon>
        <taxon>Anomopoda</taxon>
        <taxon>Daphniidae</taxon>
        <taxon>Daphnia</taxon>
    </lineage>
</organism>
<keyword evidence="3" id="KW-1185">Reference proteome</keyword>
<dbReference type="Proteomes" id="UP001234178">
    <property type="component" value="Unassembled WGS sequence"/>
</dbReference>
<dbReference type="InterPro" id="IPR029063">
    <property type="entry name" value="SAM-dependent_MTases_sf"/>
</dbReference>
<name>A0ABQ9Z279_9CRUS</name>
<evidence type="ECO:0000313" key="3">
    <source>
        <dbReference type="Proteomes" id="UP001234178"/>
    </source>
</evidence>
<comment type="caution">
    <text evidence="2">The sequence shown here is derived from an EMBL/GenBank/DDBJ whole genome shotgun (WGS) entry which is preliminary data.</text>
</comment>
<protein>
    <recommendedName>
        <fullName evidence="1">Methyltransferase FkbM domain-containing protein</fullName>
    </recommendedName>
</protein>
<evidence type="ECO:0000259" key="1">
    <source>
        <dbReference type="Pfam" id="PF05050"/>
    </source>
</evidence>
<dbReference type="PANTHER" id="PTHR34009:SF2">
    <property type="entry name" value="PROTEIN STAR"/>
    <property type="match status" value="1"/>
</dbReference>
<dbReference type="EMBL" id="JAOYFB010000002">
    <property type="protein sequence ID" value="KAK4007012.1"/>
    <property type="molecule type" value="Genomic_DNA"/>
</dbReference>